<accession>A0AAP0RSA2</accession>
<organism evidence="2 3">
    <name type="scientific">Liquidambar formosana</name>
    <name type="common">Formosan gum</name>
    <dbReference type="NCBI Taxonomy" id="63359"/>
    <lineage>
        <taxon>Eukaryota</taxon>
        <taxon>Viridiplantae</taxon>
        <taxon>Streptophyta</taxon>
        <taxon>Embryophyta</taxon>
        <taxon>Tracheophyta</taxon>
        <taxon>Spermatophyta</taxon>
        <taxon>Magnoliopsida</taxon>
        <taxon>eudicotyledons</taxon>
        <taxon>Gunneridae</taxon>
        <taxon>Pentapetalae</taxon>
        <taxon>Saxifragales</taxon>
        <taxon>Altingiaceae</taxon>
        <taxon>Liquidambar</taxon>
    </lineage>
</organism>
<dbReference type="PANTHER" id="PTHR47074:SF48">
    <property type="entry name" value="POLYNUCLEOTIDYL TRANSFERASE, RIBONUCLEASE H-LIKE SUPERFAMILY PROTEIN"/>
    <property type="match status" value="1"/>
</dbReference>
<dbReference type="SUPFAM" id="SSF53098">
    <property type="entry name" value="Ribonuclease H-like"/>
    <property type="match status" value="1"/>
</dbReference>
<dbReference type="Gene3D" id="3.30.420.10">
    <property type="entry name" value="Ribonuclease H-like superfamily/Ribonuclease H"/>
    <property type="match status" value="1"/>
</dbReference>
<reference evidence="2 3" key="1">
    <citation type="journal article" date="2024" name="Plant J.">
        <title>Genome sequences and population genomics reveal climatic adaptation and genomic divergence between two closely related sweetgum species.</title>
        <authorList>
            <person name="Xu W.Q."/>
            <person name="Ren C.Q."/>
            <person name="Zhang X.Y."/>
            <person name="Comes H.P."/>
            <person name="Liu X.H."/>
            <person name="Li Y.G."/>
            <person name="Kettle C.J."/>
            <person name="Jalonen R."/>
            <person name="Gaisberger H."/>
            <person name="Ma Y.Z."/>
            <person name="Qiu Y.X."/>
        </authorList>
    </citation>
    <scope>NUCLEOTIDE SEQUENCE [LARGE SCALE GENOMIC DNA]</scope>
    <source>
        <strain evidence="2">Hangzhou</strain>
    </source>
</reference>
<dbReference type="AlphaFoldDB" id="A0AAP0RSA2"/>
<comment type="caution">
    <text evidence="2">The sequence shown here is derived from an EMBL/GenBank/DDBJ whole genome shotgun (WGS) entry which is preliminary data.</text>
</comment>
<dbReference type="EMBL" id="JBBPBK010000006">
    <property type="protein sequence ID" value="KAK9283424.1"/>
    <property type="molecule type" value="Genomic_DNA"/>
</dbReference>
<dbReference type="PANTHER" id="PTHR47074">
    <property type="entry name" value="BNAC02G40300D PROTEIN"/>
    <property type="match status" value="1"/>
</dbReference>
<dbReference type="InterPro" id="IPR002156">
    <property type="entry name" value="RNaseH_domain"/>
</dbReference>
<dbReference type="InterPro" id="IPR012337">
    <property type="entry name" value="RNaseH-like_sf"/>
</dbReference>
<dbReference type="InterPro" id="IPR044730">
    <property type="entry name" value="RNase_H-like_dom_plant"/>
</dbReference>
<feature type="domain" description="RNase H type-1" evidence="1">
    <location>
        <begin position="122"/>
        <end position="242"/>
    </location>
</feature>
<dbReference type="Proteomes" id="UP001415857">
    <property type="component" value="Unassembled WGS sequence"/>
</dbReference>
<dbReference type="InterPro" id="IPR052929">
    <property type="entry name" value="RNase_H-like_EbsB-rel"/>
</dbReference>
<evidence type="ECO:0000313" key="3">
    <source>
        <dbReference type="Proteomes" id="UP001415857"/>
    </source>
</evidence>
<dbReference type="InterPro" id="IPR036397">
    <property type="entry name" value="RNaseH_sf"/>
</dbReference>
<protein>
    <recommendedName>
        <fullName evidence="1">RNase H type-1 domain-containing protein</fullName>
    </recommendedName>
</protein>
<evidence type="ECO:0000313" key="2">
    <source>
        <dbReference type="EMBL" id="KAK9283424.1"/>
    </source>
</evidence>
<gene>
    <name evidence="2" type="ORF">L1049_011666</name>
</gene>
<proteinExistence type="predicted"/>
<dbReference type="GO" id="GO:0003676">
    <property type="term" value="F:nucleic acid binding"/>
    <property type="evidence" value="ECO:0007669"/>
    <property type="project" value="InterPro"/>
</dbReference>
<dbReference type="CDD" id="cd06222">
    <property type="entry name" value="RNase_H_like"/>
    <property type="match status" value="1"/>
</dbReference>
<evidence type="ECO:0000259" key="1">
    <source>
        <dbReference type="Pfam" id="PF13456"/>
    </source>
</evidence>
<name>A0AAP0RSA2_LIQFO</name>
<dbReference type="GO" id="GO:0004523">
    <property type="term" value="F:RNA-DNA hybrid ribonuclease activity"/>
    <property type="evidence" value="ECO:0007669"/>
    <property type="project" value="InterPro"/>
</dbReference>
<dbReference type="Pfam" id="PF13456">
    <property type="entry name" value="RVT_3"/>
    <property type="match status" value="1"/>
</dbReference>
<keyword evidence="3" id="KW-1185">Reference proteome</keyword>
<sequence length="279" mass="31420">MECQVSKVLWLCSRWALRLDSFHHLSLEDWLIIILLNGLGLCLDSSDAKHFLIFAAVLMDMTWFSCNRVVFDKVELNPTELLLSIEKLSLEHLHSCYSRYRPVEAHSKPIWIPPPQGWVKINFDVAIRHSLSVLAAIFRDSAGHFLFAWTSLDGPLEPMVAEAKVACFALSNAWSSHLFNIILEGDAAVVLDTLAHEDLTPPWAIASPFFDARILLCNFNFWVVHTVPHRANSTAHELAQWAAQWAAHCNRFGPIPISDLPCSVLFEEAEIGDCPILPS</sequence>